<evidence type="ECO:0000313" key="1">
    <source>
        <dbReference type="EMBL" id="GIY86138.1"/>
    </source>
</evidence>
<dbReference type="Proteomes" id="UP001054945">
    <property type="component" value="Unassembled WGS sequence"/>
</dbReference>
<dbReference type="AlphaFoldDB" id="A0AAV4WV26"/>
<reference evidence="1 2" key="1">
    <citation type="submission" date="2021-06" db="EMBL/GenBank/DDBJ databases">
        <title>Caerostris extrusa draft genome.</title>
        <authorList>
            <person name="Kono N."/>
            <person name="Arakawa K."/>
        </authorList>
    </citation>
    <scope>NUCLEOTIDE SEQUENCE [LARGE SCALE GENOMIC DNA]</scope>
</reference>
<gene>
    <name evidence="1" type="ORF">CEXT_384531</name>
</gene>
<evidence type="ECO:0000313" key="2">
    <source>
        <dbReference type="Proteomes" id="UP001054945"/>
    </source>
</evidence>
<proteinExistence type="predicted"/>
<comment type="caution">
    <text evidence="1">The sequence shown here is derived from an EMBL/GenBank/DDBJ whole genome shotgun (WGS) entry which is preliminary data.</text>
</comment>
<accession>A0AAV4WV26</accession>
<dbReference type="EMBL" id="BPLR01016745">
    <property type="protein sequence ID" value="GIY86138.1"/>
    <property type="molecule type" value="Genomic_DNA"/>
</dbReference>
<organism evidence="1 2">
    <name type="scientific">Caerostris extrusa</name>
    <name type="common">Bark spider</name>
    <name type="synonym">Caerostris bankana</name>
    <dbReference type="NCBI Taxonomy" id="172846"/>
    <lineage>
        <taxon>Eukaryota</taxon>
        <taxon>Metazoa</taxon>
        <taxon>Ecdysozoa</taxon>
        <taxon>Arthropoda</taxon>
        <taxon>Chelicerata</taxon>
        <taxon>Arachnida</taxon>
        <taxon>Araneae</taxon>
        <taxon>Araneomorphae</taxon>
        <taxon>Entelegynae</taxon>
        <taxon>Araneoidea</taxon>
        <taxon>Araneidae</taxon>
        <taxon>Caerostris</taxon>
    </lineage>
</organism>
<sequence>MFDNPYHSAVAKAHDTNWQDVAHDEYVSNEGRVRRVWGLPIQRAGDPGVLHDISVPSEQGWDCLCQRVHPDETDGQRRRDASQVLAME</sequence>
<name>A0AAV4WV26_CAEEX</name>
<keyword evidence="2" id="KW-1185">Reference proteome</keyword>
<protein>
    <submittedName>
        <fullName evidence="1">Uncharacterized protein</fullName>
    </submittedName>
</protein>